<dbReference type="EMBL" id="JBDJNQ010000001">
    <property type="protein sequence ID" value="MEN5375700.1"/>
    <property type="molecule type" value="Genomic_DNA"/>
</dbReference>
<feature type="active site" description="Proton donor/acceptor" evidence="7">
    <location>
        <position position="381"/>
    </location>
</feature>
<dbReference type="PANTHER" id="PTHR41533:SF2">
    <property type="entry name" value="BLR7131 PROTEIN"/>
    <property type="match status" value="1"/>
</dbReference>
<sequence length="482" mass="55545">MRNLVLVYFLFILSFSSCQTDPPTFGDILAKSFDQEIFKDFDSTAYFSAIEKELKGDNSRLFNPKWMRVLADSSRGFTWIPNQLFTGGTDTLLYYLERSEEHGIDPSIFHTVEISRALNRLKSKQITDLNEAYQLLAKVEVLSSDALVAYLNVLENGIVNPKKLYGRYFVGHKRYSLDKAKHLLDSALNVSEVVNHAQPTNSIYRKFQHLLLEGDLNKEERVKVLMTMERLRWMGEDFPDKYVFVNIPEMKLQMITAGAVEQTMNVCVGETENKAFAKTGENHETPMMRGVLDRMQVNPVWNIPKSIVKKELLNSVRANPGYLESRNMVVYNLKGQIVDPYTINWQADSVENFKFKQNPGFDNSLGNIKFIFANPYAIYLHDTPAKQKFKVSNRALSHGCVRVEDPTSLAAFLVNNEKEAEKIATEIKDSVNNSRWVKMKEGIPVYLSYYTTWLDEDNKIQQFPDIYGYDERLKVAMKKYLN</sequence>
<evidence type="ECO:0000256" key="4">
    <source>
        <dbReference type="ARBA" id="ARBA00022960"/>
    </source>
</evidence>
<dbReference type="Gene3D" id="2.40.440.10">
    <property type="entry name" value="L,D-transpeptidase catalytic domain-like"/>
    <property type="match status" value="1"/>
</dbReference>
<evidence type="ECO:0000259" key="9">
    <source>
        <dbReference type="PROSITE" id="PS52029"/>
    </source>
</evidence>
<dbReference type="Pfam" id="PF20142">
    <property type="entry name" value="Scaffold"/>
    <property type="match status" value="1"/>
</dbReference>
<evidence type="ECO:0000256" key="8">
    <source>
        <dbReference type="SAM" id="SignalP"/>
    </source>
</evidence>
<comment type="similarity">
    <text evidence="2">Belongs to the YkuD family.</text>
</comment>
<dbReference type="PROSITE" id="PS52029">
    <property type="entry name" value="LD_TPASE"/>
    <property type="match status" value="1"/>
</dbReference>
<dbReference type="PROSITE" id="PS51257">
    <property type="entry name" value="PROKAR_LIPOPROTEIN"/>
    <property type="match status" value="1"/>
</dbReference>
<feature type="chain" id="PRO_5046081721" evidence="8">
    <location>
        <begin position="21"/>
        <end position="482"/>
    </location>
</feature>
<dbReference type="CDD" id="cd16913">
    <property type="entry name" value="YkuD_like"/>
    <property type="match status" value="1"/>
</dbReference>
<keyword evidence="6 7" id="KW-0961">Cell wall biogenesis/degradation</keyword>
<gene>
    <name evidence="10" type="ORF">ABE541_00320</name>
</gene>
<comment type="pathway">
    <text evidence="1 7">Cell wall biogenesis; peptidoglycan biosynthesis.</text>
</comment>
<dbReference type="InterPro" id="IPR045380">
    <property type="entry name" value="LD_TPept_scaffold_dom"/>
</dbReference>
<evidence type="ECO:0000256" key="2">
    <source>
        <dbReference type="ARBA" id="ARBA00005992"/>
    </source>
</evidence>
<protein>
    <submittedName>
        <fullName evidence="10">L,D-transpeptidase family protein</fullName>
    </submittedName>
</protein>
<evidence type="ECO:0000256" key="7">
    <source>
        <dbReference type="PROSITE-ProRule" id="PRU01373"/>
    </source>
</evidence>
<evidence type="ECO:0000256" key="5">
    <source>
        <dbReference type="ARBA" id="ARBA00022984"/>
    </source>
</evidence>
<keyword evidence="3" id="KW-0808">Transferase</keyword>
<feature type="signal peptide" evidence="8">
    <location>
        <begin position="1"/>
        <end position="20"/>
    </location>
</feature>
<name>A0ABV0BMR9_9SPHI</name>
<evidence type="ECO:0000313" key="10">
    <source>
        <dbReference type="EMBL" id="MEN5375700.1"/>
    </source>
</evidence>
<feature type="domain" description="L,D-TPase catalytic" evidence="9">
    <location>
        <begin position="241"/>
        <end position="426"/>
    </location>
</feature>
<evidence type="ECO:0000313" key="11">
    <source>
        <dbReference type="Proteomes" id="UP001409291"/>
    </source>
</evidence>
<dbReference type="SUPFAM" id="SSF141523">
    <property type="entry name" value="L,D-transpeptidase catalytic domain-like"/>
    <property type="match status" value="1"/>
</dbReference>
<evidence type="ECO:0000256" key="3">
    <source>
        <dbReference type="ARBA" id="ARBA00022679"/>
    </source>
</evidence>
<accession>A0ABV0BMR9</accession>
<keyword evidence="8" id="KW-0732">Signal</keyword>
<keyword evidence="5 7" id="KW-0573">Peptidoglycan synthesis</keyword>
<organism evidence="10 11">
    <name type="scientific">Sphingobacterium kitahiroshimense</name>
    <dbReference type="NCBI Taxonomy" id="470446"/>
    <lineage>
        <taxon>Bacteria</taxon>
        <taxon>Pseudomonadati</taxon>
        <taxon>Bacteroidota</taxon>
        <taxon>Sphingobacteriia</taxon>
        <taxon>Sphingobacteriales</taxon>
        <taxon>Sphingobacteriaceae</taxon>
        <taxon>Sphingobacterium</taxon>
    </lineage>
</organism>
<dbReference type="Pfam" id="PF03734">
    <property type="entry name" value="YkuD"/>
    <property type="match status" value="1"/>
</dbReference>
<evidence type="ECO:0000256" key="1">
    <source>
        <dbReference type="ARBA" id="ARBA00004752"/>
    </source>
</evidence>
<dbReference type="InterPro" id="IPR052905">
    <property type="entry name" value="LD-transpeptidase_YkuD-like"/>
</dbReference>
<dbReference type="PANTHER" id="PTHR41533">
    <property type="entry name" value="L,D-TRANSPEPTIDASE HI_1667-RELATED"/>
    <property type="match status" value="1"/>
</dbReference>
<comment type="caution">
    <text evidence="10">The sequence shown here is derived from an EMBL/GenBank/DDBJ whole genome shotgun (WGS) entry which is preliminary data.</text>
</comment>
<keyword evidence="11" id="KW-1185">Reference proteome</keyword>
<keyword evidence="4 7" id="KW-0133">Cell shape</keyword>
<dbReference type="InterPro" id="IPR038063">
    <property type="entry name" value="Transpep_catalytic_dom"/>
</dbReference>
<reference evidence="10 11" key="1">
    <citation type="submission" date="2024-04" db="EMBL/GenBank/DDBJ databases">
        <title>WGS of bacteria from Torrens River.</title>
        <authorList>
            <person name="Wyrsch E.R."/>
            <person name="Drigo B."/>
        </authorList>
    </citation>
    <scope>NUCLEOTIDE SEQUENCE [LARGE SCALE GENOMIC DNA]</scope>
    <source>
        <strain evidence="10 11">TWI391</strain>
    </source>
</reference>
<evidence type="ECO:0000256" key="6">
    <source>
        <dbReference type="ARBA" id="ARBA00023316"/>
    </source>
</evidence>
<dbReference type="RefSeq" id="WP_132771992.1">
    <property type="nucleotide sequence ID" value="NZ_JAOQNK010000001.1"/>
</dbReference>
<dbReference type="Proteomes" id="UP001409291">
    <property type="component" value="Unassembled WGS sequence"/>
</dbReference>
<proteinExistence type="inferred from homology"/>
<dbReference type="InterPro" id="IPR005490">
    <property type="entry name" value="LD_TPept_cat_dom"/>
</dbReference>
<feature type="active site" description="Nucleophile" evidence="7">
    <location>
        <position position="400"/>
    </location>
</feature>